<protein>
    <submittedName>
        <fullName evidence="1">Uncharacterized protein</fullName>
    </submittedName>
</protein>
<comment type="caution">
    <text evidence="1">The sequence shown here is derived from an EMBL/GenBank/DDBJ whole genome shotgun (WGS) entry which is preliminary data.</text>
</comment>
<sequence>MFKHLFSTKPVIDDNSRLWIFDTFEWAIKYFNREVFLTETELVLPTNAFYPGRVGSVEEMAHQVFTYTVQYAGMQNWPLTLVAPQHLHSIDFPRLNIEHGLRGKLSVIELAENSDQTIKFTFNPSQINQPQDLIASYVQQLATILVMQQKMLPPGGKDFLPQAIDILSCVMGFGVIFTNTAYQFKGGCGSCYNPRANRQAALSEQDTVYALALFCLLKSKKAHEVKPHLKSHLRKPFTKAYQEISSYQVKNNHSLFLEVKP</sequence>
<reference evidence="1 2" key="1">
    <citation type="submission" date="2023-09" db="EMBL/GenBank/DDBJ databases">
        <authorList>
            <person name="Rey-Velasco X."/>
        </authorList>
    </citation>
    <scope>NUCLEOTIDE SEQUENCE [LARGE SCALE GENOMIC DNA]</scope>
    <source>
        <strain evidence="1 2">W431</strain>
    </source>
</reference>
<dbReference type="EMBL" id="JAVRIF010000013">
    <property type="protein sequence ID" value="MDT0605307.1"/>
    <property type="molecule type" value="Genomic_DNA"/>
</dbReference>
<name>A0ABU3A550_9GAMM</name>
<organism evidence="1 2">
    <name type="scientific">Thalassotalea castellviae</name>
    <dbReference type="NCBI Taxonomy" id="3075612"/>
    <lineage>
        <taxon>Bacteria</taxon>
        <taxon>Pseudomonadati</taxon>
        <taxon>Pseudomonadota</taxon>
        <taxon>Gammaproteobacteria</taxon>
        <taxon>Alteromonadales</taxon>
        <taxon>Colwelliaceae</taxon>
        <taxon>Thalassotalea</taxon>
    </lineage>
</organism>
<evidence type="ECO:0000313" key="2">
    <source>
        <dbReference type="Proteomes" id="UP001266357"/>
    </source>
</evidence>
<accession>A0ABU3A550</accession>
<dbReference type="Proteomes" id="UP001266357">
    <property type="component" value="Unassembled WGS sequence"/>
</dbReference>
<proteinExistence type="predicted"/>
<dbReference type="RefSeq" id="WP_311584889.1">
    <property type="nucleotide sequence ID" value="NZ_JAVRIF010000013.1"/>
</dbReference>
<evidence type="ECO:0000313" key="1">
    <source>
        <dbReference type="EMBL" id="MDT0605307.1"/>
    </source>
</evidence>
<gene>
    <name evidence="1" type="ORF">RM573_17025</name>
</gene>
<keyword evidence="2" id="KW-1185">Reference proteome</keyword>